<protein>
    <recommendedName>
        <fullName evidence="8">Probable molybdenum cofactor guanylyltransferase</fullName>
        <shortName evidence="8">MoCo guanylyltransferase</shortName>
        <ecNumber evidence="8">2.7.7.77</ecNumber>
    </recommendedName>
    <alternativeName>
        <fullName evidence="8">GTP:molybdopterin guanylyltransferase</fullName>
    </alternativeName>
    <alternativeName>
        <fullName evidence="8">Mo-MPT guanylyltransferase</fullName>
    </alternativeName>
    <alternativeName>
        <fullName evidence="8">Molybdopterin guanylyltransferase</fullName>
    </alternativeName>
    <alternativeName>
        <fullName evidence="8">Molybdopterin-guanine dinucleotide synthase</fullName>
        <shortName evidence="8">MGD synthase</shortName>
    </alternativeName>
</protein>
<evidence type="ECO:0000256" key="8">
    <source>
        <dbReference type="HAMAP-Rule" id="MF_00316"/>
    </source>
</evidence>
<feature type="binding site" evidence="8">
    <location>
        <begin position="9"/>
        <end position="11"/>
    </location>
    <ligand>
        <name>GTP</name>
        <dbReference type="ChEBI" id="CHEBI:37565"/>
    </ligand>
</feature>
<dbReference type="GO" id="GO:0005737">
    <property type="term" value="C:cytoplasm"/>
    <property type="evidence" value="ECO:0007669"/>
    <property type="project" value="UniProtKB-SubCell"/>
</dbReference>
<feature type="domain" description="MobA-like NTP transferase" evidence="9">
    <location>
        <begin position="6"/>
        <end position="160"/>
    </location>
</feature>
<dbReference type="PATRIC" id="fig|748449.3.peg.1196"/>
<keyword evidence="2 8" id="KW-0808">Transferase</keyword>
<comment type="function">
    <text evidence="8">Transfers a GMP moiety from GTP to Mo-molybdopterin (Mo-MPT) cofactor (Moco or molybdenum cofactor) to form Mo-molybdopterin guanine dinucleotide (Mo-MGD) cofactor.</text>
</comment>
<comment type="domain">
    <text evidence="8">The N-terminal domain determines nucleotide recognition and specific binding, while the C-terminal domain determines the specific binding to the target protein.</text>
</comment>
<dbReference type="RefSeq" id="WP_015326906.1">
    <property type="nucleotide sequence ID" value="NC_019978.1"/>
</dbReference>
<evidence type="ECO:0000313" key="10">
    <source>
        <dbReference type="EMBL" id="AGB41184.1"/>
    </source>
</evidence>
<dbReference type="STRING" id="748449.Halha_1237"/>
<evidence type="ECO:0000256" key="7">
    <source>
        <dbReference type="ARBA" id="ARBA00023150"/>
    </source>
</evidence>
<evidence type="ECO:0000256" key="6">
    <source>
        <dbReference type="ARBA" id="ARBA00023134"/>
    </source>
</evidence>
<comment type="subcellular location">
    <subcellularLocation>
        <location evidence="8">Cytoplasm</location>
    </subcellularLocation>
</comment>
<evidence type="ECO:0000313" key="11">
    <source>
        <dbReference type="Proteomes" id="UP000010880"/>
    </source>
</evidence>
<keyword evidence="6 8" id="KW-0342">GTP-binding</keyword>
<dbReference type="PANTHER" id="PTHR19136">
    <property type="entry name" value="MOLYBDENUM COFACTOR GUANYLYLTRANSFERASE"/>
    <property type="match status" value="1"/>
</dbReference>
<evidence type="ECO:0000256" key="3">
    <source>
        <dbReference type="ARBA" id="ARBA00022723"/>
    </source>
</evidence>
<dbReference type="GO" id="GO:0005525">
    <property type="term" value="F:GTP binding"/>
    <property type="evidence" value="ECO:0007669"/>
    <property type="project" value="UniProtKB-UniRule"/>
</dbReference>
<feature type="binding site" evidence="8">
    <location>
        <position position="95"/>
    </location>
    <ligand>
        <name>GTP</name>
        <dbReference type="ChEBI" id="CHEBI:37565"/>
    </ligand>
</feature>
<dbReference type="SUPFAM" id="SSF53448">
    <property type="entry name" value="Nucleotide-diphospho-sugar transferases"/>
    <property type="match status" value="1"/>
</dbReference>
<evidence type="ECO:0000259" key="9">
    <source>
        <dbReference type="Pfam" id="PF12804"/>
    </source>
</evidence>
<keyword evidence="7 8" id="KW-0501">Molybdenum cofactor biosynthesis</keyword>
<keyword evidence="4 8" id="KW-0547">Nucleotide-binding</keyword>
<dbReference type="OrthoDB" id="9788394at2"/>
<keyword evidence="5 8" id="KW-0460">Magnesium</keyword>
<dbReference type="CDD" id="cd02503">
    <property type="entry name" value="MobA"/>
    <property type="match status" value="1"/>
</dbReference>
<evidence type="ECO:0000256" key="2">
    <source>
        <dbReference type="ARBA" id="ARBA00022679"/>
    </source>
</evidence>
<reference evidence="11" key="1">
    <citation type="submission" date="2012-02" db="EMBL/GenBank/DDBJ databases">
        <title>The complete genome of Halobacteroides halobius DSM 5150.</title>
        <authorList>
            <person name="Lucas S."/>
            <person name="Copeland A."/>
            <person name="Lapidus A."/>
            <person name="Glavina del Rio T."/>
            <person name="Dalin E."/>
            <person name="Tice H."/>
            <person name="Bruce D."/>
            <person name="Goodwin L."/>
            <person name="Pitluck S."/>
            <person name="Peters L."/>
            <person name="Mikhailova N."/>
            <person name="Gu W."/>
            <person name="Kyrpides N."/>
            <person name="Mavromatis K."/>
            <person name="Ivanova N."/>
            <person name="Brettin T."/>
            <person name="Detter J.C."/>
            <person name="Han C."/>
            <person name="Larimer F."/>
            <person name="Land M."/>
            <person name="Hauser L."/>
            <person name="Markowitz V."/>
            <person name="Cheng J.-F."/>
            <person name="Hugenholtz P."/>
            <person name="Woyke T."/>
            <person name="Wu D."/>
            <person name="Tindall B."/>
            <person name="Pomrenke H."/>
            <person name="Brambilla E."/>
            <person name="Klenk H.-P."/>
            <person name="Eisen J.A."/>
        </authorList>
    </citation>
    <scope>NUCLEOTIDE SEQUENCE [LARGE SCALE GENOMIC DNA]</scope>
    <source>
        <strain evidence="11">ATCC 35273 / DSM 5150 / MD-1</strain>
    </source>
</reference>
<dbReference type="GO" id="GO:0046872">
    <property type="term" value="F:metal ion binding"/>
    <property type="evidence" value="ECO:0007669"/>
    <property type="project" value="UniProtKB-KW"/>
</dbReference>
<dbReference type="AlphaFoldDB" id="L0K9X9"/>
<evidence type="ECO:0000256" key="4">
    <source>
        <dbReference type="ARBA" id="ARBA00022741"/>
    </source>
</evidence>
<dbReference type="InterPro" id="IPR029044">
    <property type="entry name" value="Nucleotide-diphossugar_trans"/>
</dbReference>
<proteinExistence type="inferred from homology"/>
<comment type="catalytic activity">
    <reaction evidence="8">
        <text>Mo-molybdopterin + GTP + H(+) = Mo-molybdopterin guanine dinucleotide + diphosphate</text>
        <dbReference type="Rhea" id="RHEA:34243"/>
        <dbReference type="ChEBI" id="CHEBI:15378"/>
        <dbReference type="ChEBI" id="CHEBI:33019"/>
        <dbReference type="ChEBI" id="CHEBI:37565"/>
        <dbReference type="ChEBI" id="CHEBI:71302"/>
        <dbReference type="ChEBI" id="CHEBI:71310"/>
        <dbReference type="EC" id="2.7.7.77"/>
    </reaction>
</comment>
<dbReference type="EMBL" id="CP003359">
    <property type="protein sequence ID" value="AGB41184.1"/>
    <property type="molecule type" value="Genomic_DNA"/>
</dbReference>
<comment type="caution">
    <text evidence="8">Lacks conserved residue(s) required for the propagation of feature annotation.</text>
</comment>
<dbReference type="Proteomes" id="UP000010880">
    <property type="component" value="Chromosome"/>
</dbReference>
<dbReference type="HOGENOM" id="CLU_055597_2_1_9"/>
<dbReference type="GO" id="GO:0006777">
    <property type="term" value="P:Mo-molybdopterin cofactor biosynthetic process"/>
    <property type="evidence" value="ECO:0007669"/>
    <property type="project" value="UniProtKB-KW"/>
</dbReference>
<gene>
    <name evidence="8" type="primary">mobA</name>
    <name evidence="10" type="ordered locus">Halha_1237</name>
</gene>
<feature type="binding site" evidence="8">
    <location>
        <position position="66"/>
    </location>
    <ligand>
        <name>GTP</name>
        <dbReference type="ChEBI" id="CHEBI:37565"/>
    </ligand>
</feature>
<dbReference type="EC" id="2.7.7.77" evidence="8"/>
<name>L0K9X9_HALHC</name>
<feature type="binding site" evidence="8">
    <location>
        <position position="95"/>
    </location>
    <ligand>
        <name>Mg(2+)</name>
        <dbReference type="ChEBI" id="CHEBI:18420"/>
    </ligand>
</feature>
<comment type="similarity">
    <text evidence="8">Belongs to the MobA family.</text>
</comment>
<dbReference type="eggNOG" id="COG0746">
    <property type="taxonomic scope" value="Bacteria"/>
</dbReference>
<keyword evidence="3 8" id="KW-0479">Metal-binding</keyword>
<dbReference type="GO" id="GO:0061603">
    <property type="term" value="F:molybdenum cofactor guanylyltransferase activity"/>
    <property type="evidence" value="ECO:0007669"/>
    <property type="project" value="UniProtKB-EC"/>
</dbReference>
<evidence type="ECO:0000256" key="5">
    <source>
        <dbReference type="ARBA" id="ARBA00022842"/>
    </source>
</evidence>
<sequence>MKFGTAVILAGGKSTRMGFDKQLLKINQTRLLKLITDKLEEEFEEIIIVSNYPEYYTDFTYQVVSDELPNQGPLSGVHVGLKEASSKYVYFLACDMPYVNLDYIRFIKEEIEENDVAACVTQVNDKIEPFNAFYSQAIISKIEAYLATEKRALYSLLKRLDCYYIQEESARMFSPNLNMFLNLNTKEDLLNYYKDLVS</sequence>
<keyword evidence="11" id="KW-1185">Reference proteome</keyword>
<organism evidence="10 11">
    <name type="scientific">Halobacteroides halobius (strain ATCC 35273 / DSM 5150 / MD-1)</name>
    <dbReference type="NCBI Taxonomy" id="748449"/>
    <lineage>
        <taxon>Bacteria</taxon>
        <taxon>Bacillati</taxon>
        <taxon>Bacillota</taxon>
        <taxon>Clostridia</taxon>
        <taxon>Halanaerobiales</taxon>
        <taxon>Halobacteroidaceae</taxon>
        <taxon>Halobacteroides</taxon>
    </lineage>
</organism>
<dbReference type="InterPro" id="IPR025877">
    <property type="entry name" value="MobA-like_NTP_Trfase"/>
</dbReference>
<comment type="cofactor">
    <cofactor evidence="8">
        <name>Mg(2+)</name>
        <dbReference type="ChEBI" id="CHEBI:18420"/>
    </cofactor>
</comment>
<dbReference type="HAMAP" id="MF_00316">
    <property type="entry name" value="MobA"/>
    <property type="match status" value="1"/>
</dbReference>
<feature type="binding site" evidence="8">
    <location>
        <position position="21"/>
    </location>
    <ligand>
        <name>GTP</name>
        <dbReference type="ChEBI" id="CHEBI:37565"/>
    </ligand>
</feature>
<dbReference type="Pfam" id="PF12804">
    <property type="entry name" value="NTP_transf_3"/>
    <property type="match status" value="1"/>
</dbReference>
<dbReference type="Gene3D" id="3.90.550.10">
    <property type="entry name" value="Spore Coat Polysaccharide Biosynthesis Protein SpsA, Chain A"/>
    <property type="match status" value="1"/>
</dbReference>
<keyword evidence="1 8" id="KW-0963">Cytoplasm</keyword>
<evidence type="ECO:0000256" key="1">
    <source>
        <dbReference type="ARBA" id="ARBA00022490"/>
    </source>
</evidence>
<accession>L0K9X9</accession>
<dbReference type="KEGG" id="hhl:Halha_1237"/>
<dbReference type="InterPro" id="IPR013482">
    <property type="entry name" value="Molybde_CF_guanTrfase"/>
</dbReference>
<dbReference type="PANTHER" id="PTHR19136:SF81">
    <property type="entry name" value="MOLYBDENUM COFACTOR GUANYLYLTRANSFERASE"/>
    <property type="match status" value="1"/>
</dbReference>